<dbReference type="RefSeq" id="WP_117546660.1">
    <property type="nucleotide sequence ID" value="NZ_CAUWNV010000005.1"/>
</dbReference>
<dbReference type="PANTHER" id="PTHR10584:SF166">
    <property type="entry name" value="RIBOKINASE"/>
    <property type="match status" value="1"/>
</dbReference>
<dbReference type="InterPro" id="IPR029056">
    <property type="entry name" value="Ribokinase-like"/>
</dbReference>
<evidence type="ECO:0000256" key="2">
    <source>
        <dbReference type="ARBA" id="ARBA00022777"/>
    </source>
</evidence>
<dbReference type="AlphaFoldDB" id="A0A3E3IIJ1"/>
<dbReference type="InterPro" id="IPR011611">
    <property type="entry name" value="PfkB_dom"/>
</dbReference>
<evidence type="ECO:0000313" key="5">
    <source>
        <dbReference type="Proteomes" id="UP000260828"/>
    </source>
</evidence>
<proteinExistence type="predicted"/>
<feature type="domain" description="Carbohydrate kinase PfkB" evidence="3">
    <location>
        <begin position="6"/>
        <end position="287"/>
    </location>
</feature>
<comment type="caution">
    <text evidence="4">The sequence shown here is derived from an EMBL/GenBank/DDBJ whole genome shotgun (WGS) entry which is preliminary data.</text>
</comment>
<evidence type="ECO:0000256" key="1">
    <source>
        <dbReference type="ARBA" id="ARBA00022679"/>
    </source>
</evidence>
<gene>
    <name evidence="4" type="ORF">DXC40_11715</name>
</gene>
<dbReference type="SUPFAM" id="SSF53613">
    <property type="entry name" value="Ribokinase-like"/>
    <property type="match status" value="1"/>
</dbReference>
<accession>A0A3E3IIJ1</accession>
<reference evidence="4 5" key="1">
    <citation type="submission" date="2018-08" db="EMBL/GenBank/DDBJ databases">
        <title>A genome reference for cultivated species of the human gut microbiota.</title>
        <authorList>
            <person name="Zou Y."/>
            <person name="Xue W."/>
            <person name="Luo G."/>
        </authorList>
    </citation>
    <scope>NUCLEOTIDE SEQUENCE [LARGE SCALE GENOMIC DNA]</scope>
    <source>
        <strain evidence="4 5">TF05-12AC</strain>
    </source>
</reference>
<dbReference type="PANTHER" id="PTHR10584">
    <property type="entry name" value="SUGAR KINASE"/>
    <property type="match status" value="1"/>
</dbReference>
<evidence type="ECO:0000259" key="3">
    <source>
        <dbReference type="Pfam" id="PF00294"/>
    </source>
</evidence>
<dbReference type="Pfam" id="PF00294">
    <property type="entry name" value="PfkB"/>
    <property type="match status" value="1"/>
</dbReference>
<dbReference type="GO" id="GO:0016301">
    <property type="term" value="F:kinase activity"/>
    <property type="evidence" value="ECO:0007669"/>
    <property type="project" value="UniProtKB-KW"/>
</dbReference>
<evidence type="ECO:0000313" key="4">
    <source>
        <dbReference type="EMBL" id="RGE66905.1"/>
    </source>
</evidence>
<dbReference type="Proteomes" id="UP000260828">
    <property type="component" value="Unassembled WGS sequence"/>
</dbReference>
<name>A0A3E3IIJ1_9FIRM</name>
<dbReference type="EMBL" id="QVME01000006">
    <property type="protein sequence ID" value="RGE66905.1"/>
    <property type="molecule type" value="Genomic_DNA"/>
</dbReference>
<protein>
    <submittedName>
        <fullName evidence="4">Carbohydrate kinase family protein</fullName>
    </submittedName>
</protein>
<sequence length="313" mass="34136">MMKEPYIAAIGNACYDEYYSADSWVENGEKLLIRPMEKQAGGMIPNAASVMAAYGVHTYLINYMNDGAGNQELKRDLAAAGLDVTHIITDNRLPDAKCIIVLTPAERTVLVLDFPHPPRVLPPKTQEILRNAAYVYTTMVEMRRFENDLHQADDWRIHGAKLVFDVEASSFESPNDPLFARADVLCFNKGGFEKYVGKRDAEACIQNLLNRGCIVSVTLGADGCQCWDARSHVRLPGWRVNAIDTTGAGDTFNASLVCGLLQGKTLKAAAQFANAAAAHATTVLGPRGGAVSMDTVEAFINHCQKGMEQHGCL</sequence>
<keyword evidence="2 4" id="KW-0418">Kinase</keyword>
<organism evidence="4 5">
    <name type="scientific">Anaerotruncus colihominis</name>
    <dbReference type="NCBI Taxonomy" id="169435"/>
    <lineage>
        <taxon>Bacteria</taxon>
        <taxon>Bacillati</taxon>
        <taxon>Bacillota</taxon>
        <taxon>Clostridia</taxon>
        <taxon>Eubacteriales</taxon>
        <taxon>Oscillospiraceae</taxon>
        <taxon>Anaerotruncus</taxon>
    </lineage>
</organism>
<dbReference type="Gene3D" id="3.40.1190.20">
    <property type="match status" value="1"/>
</dbReference>
<keyword evidence="1" id="KW-0808">Transferase</keyword>